<organism evidence="1 2">
    <name type="scientific">Araneus ventricosus</name>
    <name type="common">Orbweaver spider</name>
    <name type="synonym">Epeira ventricosa</name>
    <dbReference type="NCBI Taxonomy" id="182803"/>
    <lineage>
        <taxon>Eukaryota</taxon>
        <taxon>Metazoa</taxon>
        <taxon>Ecdysozoa</taxon>
        <taxon>Arthropoda</taxon>
        <taxon>Chelicerata</taxon>
        <taxon>Arachnida</taxon>
        <taxon>Araneae</taxon>
        <taxon>Araneomorphae</taxon>
        <taxon>Entelegynae</taxon>
        <taxon>Araneoidea</taxon>
        <taxon>Araneidae</taxon>
        <taxon>Araneus</taxon>
    </lineage>
</organism>
<evidence type="ECO:0000313" key="2">
    <source>
        <dbReference type="Proteomes" id="UP000499080"/>
    </source>
</evidence>
<protein>
    <submittedName>
        <fullName evidence="1">Uncharacterized protein</fullName>
    </submittedName>
</protein>
<dbReference type="EMBL" id="BGPR01042571">
    <property type="protein sequence ID" value="GBO19017.1"/>
    <property type="molecule type" value="Genomic_DNA"/>
</dbReference>
<comment type="caution">
    <text evidence="1">The sequence shown here is derived from an EMBL/GenBank/DDBJ whole genome shotgun (WGS) entry which is preliminary data.</text>
</comment>
<name>A0A4Y2V5K5_ARAVE</name>
<reference evidence="1 2" key="1">
    <citation type="journal article" date="2019" name="Sci. Rep.">
        <title>Orb-weaving spider Araneus ventricosus genome elucidates the spidroin gene catalogue.</title>
        <authorList>
            <person name="Kono N."/>
            <person name="Nakamura H."/>
            <person name="Ohtoshi R."/>
            <person name="Moran D.A.P."/>
            <person name="Shinohara A."/>
            <person name="Yoshida Y."/>
            <person name="Fujiwara M."/>
            <person name="Mori M."/>
            <person name="Tomita M."/>
            <person name="Arakawa K."/>
        </authorList>
    </citation>
    <scope>NUCLEOTIDE SEQUENCE [LARGE SCALE GENOMIC DNA]</scope>
</reference>
<keyword evidence="2" id="KW-1185">Reference proteome</keyword>
<accession>A0A4Y2V5K5</accession>
<dbReference type="AlphaFoldDB" id="A0A4Y2V5K5"/>
<sequence>MGSGQVSVEATLHNHRTRWLVAGMCPECTVGHLIPCVYGRRRFGTIYSGGHSTANPLENRILRPSFSLFFRVTIFGVANQTNMHLTPSIFNITVWKVSSLTNR</sequence>
<proteinExistence type="predicted"/>
<evidence type="ECO:0000313" key="1">
    <source>
        <dbReference type="EMBL" id="GBO19017.1"/>
    </source>
</evidence>
<dbReference type="Proteomes" id="UP000499080">
    <property type="component" value="Unassembled WGS sequence"/>
</dbReference>
<gene>
    <name evidence="1" type="ORF">AVEN_46678_1</name>
</gene>